<evidence type="ECO:0000256" key="1">
    <source>
        <dbReference type="SAM" id="MobiDB-lite"/>
    </source>
</evidence>
<proteinExistence type="predicted"/>
<evidence type="ECO:0000313" key="2">
    <source>
        <dbReference type="EMBL" id="KAK6639379.1"/>
    </source>
</evidence>
<evidence type="ECO:0000313" key="3">
    <source>
        <dbReference type="Proteomes" id="UP001372834"/>
    </source>
</evidence>
<accession>A0AAN8S8S1</accession>
<feature type="region of interest" description="Disordered" evidence="1">
    <location>
        <begin position="53"/>
        <end position="73"/>
    </location>
</feature>
<comment type="caution">
    <text evidence="2">The sequence shown here is derived from an EMBL/GenBank/DDBJ whole genome shotgun (WGS) entry which is preliminary data.</text>
</comment>
<reference evidence="2 3" key="1">
    <citation type="submission" date="2023-10" db="EMBL/GenBank/DDBJ databases">
        <title>Genomes of two closely related lineages of the louse Polyplax serrata with different host specificities.</title>
        <authorList>
            <person name="Martinu J."/>
            <person name="Tarabai H."/>
            <person name="Stefka J."/>
            <person name="Hypsa V."/>
        </authorList>
    </citation>
    <scope>NUCLEOTIDE SEQUENCE [LARGE SCALE GENOMIC DNA]</scope>
    <source>
        <strain evidence="2">HR10_N</strain>
    </source>
</reference>
<name>A0AAN8S8S1_POLSC</name>
<dbReference type="EMBL" id="JAWJWE010000003">
    <property type="protein sequence ID" value="KAK6639379.1"/>
    <property type="molecule type" value="Genomic_DNA"/>
</dbReference>
<protein>
    <submittedName>
        <fullName evidence="2">Uncharacterized protein</fullName>
    </submittedName>
</protein>
<gene>
    <name evidence="2" type="ORF">RUM43_007652</name>
</gene>
<sequence length="73" mass="8549">MSVLCFYPNLKKQTIEIRFIQNGPRYSPDWLVVSKESLVAHNRMDPTNVWDRAEELTSSSENEEKVVDFPPHQ</sequence>
<organism evidence="2 3">
    <name type="scientific">Polyplax serrata</name>
    <name type="common">Common mouse louse</name>
    <dbReference type="NCBI Taxonomy" id="468196"/>
    <lineage>
        <taxon>Eukaryota</taxon>
        <taxon>Metazoa</taxon>
        <taxon>Ecdysozoa</taxon>
        <taxon>Arthropoda</taxon>
        <taxon>Hexapoda</taxon>
        <taxon>Insecta</taxon>
        <taxon>Pterygota</taxon>
        <taxon>Neoptera</taxon>
        <taxon>Paraneoptera</taxon>
        <taxon>Psocodea</taxon>
        <taxon>Troctomorpha</taxon>
        <taxon>Phthiraptera</taxon>
        <taxon>Anoplura</taxon>
        <taxon>Polyplacidae</taxon>
        <taxon>Polyplax</taxon>
    </lineage>
</organism>
<dbReference type="AlphaFoldDB" id="A0AAN8S8S1"/>
<dbReference type="Proteomes" id="UP001372834">
    <property type="component" value="Unassembled WGS sequence"/>
</dbReference>